<protein>
    <recommendedName>
        <fullName evidence="4">VWA domain-containing protein</fullName>
    </recommendedName>
</protein>
<dbReference type="InterPro" id="IPR008912">
    <property type="entry name" value="Uncharacterised_CoxE"/>
</dbReference>
<evidence type="ECO:0008006" key="4">
    <source>
        <dbReference type="Google" id="ProtNLM"/>
    </source>
</evidence>
<dbReference type="RefSeq" id="WP_101964174.1">
    <property type="nucleotide sequence ID" value="NZ_PKJS01000005.1"/>
</dbReference>
<dbReference type="Proteomes" id="UP000234914">
    <property type="component" value="Unassembled WGS sequence"/>
</dbReference>
<dbReference type="PANTHER" id="PTHR39338">
    <property type="entry name" value="BLL5662 PROTEIN-RELATED"/>
    <property type="match status" value="1"/>
</dbReference>
<feature type="coiled-coil region" evidence="1">
    <location>
        <begin position="102"/>
        <end position="129"/>
    </location>
</feature>
<dbReference type="Pfam" id="PF05762">
    <property type="entry name" value="VWA_CoxE"/>
    <property type="match status" value="1"/>
</dbReference>
<gene>
    <name evidence="2" type="ORF">CYJ96_05070</name>
</gene>
<comment type="caution">
    <text evidence="2">The sequence shown here is derived from an EMBL/GenBank/DDBJ whole genome shotgun (WGS) entry which is preliminary data.</text>
</comment>
<dbReference type="EMBL" id="PKJS01000005">
    <property type="protein sequence ID" value="PKZ69157.1"/>
    <property type="molecule type" value="Genomic_DNA"/>
</dbReference>
<dbReference type="AlphaFoldDB" id="A0A2I1RJ42"/>
<sequence length="395" mass="45730">MFINLFYTLRTYGVPVSTRELLDLYALLETGIVFADREQFYELIRLCMVKDEKYFDKFDRAMADYFEGVDTLDIDELMAKLGNIPKEWLELKLDPNNLTEAQRRLLKKYGSLEALMKALEERLKEQKERHQGGNKWVGTGGSSPFGAYGDHPEGVRVGGESRKRSAVKVWEQRKYRDLDTDNQLETRSMQMALRKLRKFARDGAADELDIGSTIKKTAQKGMLDVQLRPERRNRVKVLMLFDIGGSMDSYIEACERLFAAAKNEFKTLEFFYFHNCVYEYVWTENARRSASAVPTLDVLHKYGSDYRVIFVGDAAMSPYELLSVGGSVEYMSQDTGQAWLKRITNHFDKVAWLNPEAPSYWQYTQTIGLIKDIMQGHMYPMTLHGIEDMTKYLAR</sequence>
<organism evidence="2 3">
    <name type="scientific">Faucicola osloensis</name>
    <name type="common">Moraxella osloensis</name>
    <dbReference type="NCBI Taxonomy" id="34062"/>
    <lineage>
        <taxon>Bacteria</taxon>
        <taxon>Pseudomonadati</taxon>
        <taxon>Pseudomonadota</taxon>
        <taxon>Gammaproteobacteria</taxon>
        <taxon>Moraxellales</taxon>
        <taxon>Moraxellaceae</taxon>
        <taxon>Faucicola</taxon>
    </lineage>
</organism>
<name>A0A2I1RJ42_FAUOS</name>
<evidence type="ECO:0000256" key="1">
    <source>
        <dbReference type="SAM" id="Coils"/>
    </source>
</evidence>
<dbReference type="PANTHER" id="PTHR39338:SF7">
    <property type="entry name" value="BLL6692 PROTEIN"/>
    <property type="match status" value="1"/>
</dbReference>
<proteinExistence type="predicted"/>
<reference evidence="2 3" key="1">
    <citation type="submission" date="2017-12" db="EMBL/GenBank/DDBJ databases">
        <title>Phylogenetic diversity of female urinary microbiome.</title>
        <authorList>
            <person name="Thomas-White K."/>
            <person name="Wolfe A.J."/>
        </authorList>
    </citation>
    <scope>NUCLEOTIDE SEQUENCE [LARGE SCALE GENOMIC DNA]</scope>
    <source>
        <strain evidence="2 3">UMB0416</strain>
    </source>
</reference>
<keyword evidence="1" id="KW-0175">Coiled coil</keyword>
<evidence type="ECO:0000313" key="2">
    <source>
        <dbReference type="EMBL" id="PKZ69157.1"/>
    </source>
</evidence>
<accession>A0A2I1RJ42</accession>
<evidence type="ECO:0000313" key="3">
    <source>
        <dbReference type="Proteomes" id="UP000234914"/>
    </source>
</evidence>